<comment type="caution">
    <text evidence="2">The sequence shown here is derived from an EMBL/GenBank/DDBJ whole genome shotgun (WGS) entry which is preliminary data.</text>
</comment>
<dbReference type="Gene3D" id="3.40.50.720">
    <property type="entry name" value="NAD(P)-binding Rossmann-like Domain"/>
    <property type="match status" value="1"/>
</dbReference>
<dbReference type="InterPro" id="IPR051604">
    <property type="entry name" value="Ergot_Alk_Oxidoreductase"/>
</dbReference>
<dbReference type="SUPFAM" id="SSF51735">
    <property type="entry name" value="NAD(P)-binding Rossmann-fold domains"/>
    <property type="match status" value="1"/>
</dbReference>
<keyword evidence="3" id="KW-1185">Reference proteome</keyword>
<organism evidence="2 3">
    <name type="scientific">Amycolatopsis dongchuanensis</name>
    <dbReference type="NCBI Taxonomy" id="1070866"/>
    <lineage>
        <taxon>Bacteria</taxon>
        <taxon>Bacillati</taxon>
        <taxon>Actinomycetota</taxon>
        <taxon>Actinomycetes</taxon>
        <taxon>Pseudonocardiales</taxon>
        <taxon>Pseudonocardiaceae</taxon>
        <taxon>Amycolatopsis</taxon>
    </lineage>
</organism>
<dbReference type="Gene3D" id="3.90.25.10">
    <property type="entry name" value="UDP-galactose 4-epimerase, domain 1"/>
    <property type="match status" value="1"/>
</dbReference>
<evidence type="ECO:0000313" key="3">
    <source>
        <dbReference type="Proteomes" id="UP001500192"/>
    </source>
</evidence>
<proteinExistence type="predicted"/>
<evidence type="ECO:0000259" key="1">
    <source>
        <dbReference type="Pfam" id="PF13460"/>
    </source>
</evidence>
<dbReference type="Pfam" id="PF13460">
    <property type="entry name" value="NAD_binding_10"/>
    <property type="match status" value="1"/>
</dbReference>
<name>A0ABP8VP46_9PSEU</name>
<protein>
    <submittedName>
        <fullName evidence="2">NAD(P)H-binding protein</fullName>
    </submittedName>
</protein>
<dbReference type="InterPro" id="IPR036291">
    <property type="entry name" value="NAD(P)-bd_dom_sf"/>
</dbReference>
<dbReference type="Proteomes" id="UP001500192">
    <property type="component" value="Unassembled WGS sequence"/>
</dbReference>
<accession>A0ABP8VP46</accession>
<gene>
    <name evidence="2" type="ORF">GCM10023214_74020</name>
</gene>
<dbReference type="InterPro" id="IPR016040">
    <property type="entry name" value="NAD(P)-bd_dom"/>
</dbReference>
<dbReference type="RefSeq" id="WP_346056574.1">
    <property type="nucleotide sequence ID" value="NZ_BAABIB010000162.1"/>
</dbReference>
<feature type="domain" description="NAD(P)-binding" evidence="1">
    <location>
        <begin position="8"/>
        <end position="193"/>
    </location>
</feature>
<dbReference type="PANTHER" id="PTHR43162:SF1">
    <property type="entry name" value="PRESTALK A DIFFERENTIATION PROTEIN A"/>
    <property type="match status" value="1"/>
</dbReference>
<sequence length="294" mass="31478">MIVVTTPTGAIGRQVVRNLLDRDERVRVVVRDPGKLPDDVRERVEVVPGSHGDLDVVTRAFEGADAVFWLVPPDPRAETIEAAYVDFSRPAYEAIKTQGVGRVVGVSSVGRGTPVVGNAGHVTASIAMDDLLASTGVPYRSLANATFMDNLLRQVASIRDQGVFYDIIAGDTKAPTCATRDIAAVATGLLTDPTWSGYDSVPVLGPEDLSQEDLARTMSEVLGKPVRYQRIPAADLKAMMLGRGTSEAVAQALIDMMTAKDNGLDLGEPDADRSGTPTTFRQWCEEVLKPAVES</sequence>
<dbReference type="PANTHER" id="PTHR43162">
    <property type="match status" value="1"/>
</dbReference>
<reference evidence="3" key="1">
    <citation type="journal article" date="2019" name="Int. J. Syst. Evol. Microbiol.">
        <title>The Global Catalogue of Microorganisms (GCM) 10K type strain sequencing project: providing services to taxonomists for standard genome sequencing and annotation.</title>
        <authorList>
            <consortium name="The Broad Institute Genomics Platform"/>
            <consortium name="The Broad Institute Genome Sequencing Center for Infectious Disease"/>
            <person name="Wu L."/>
            <person name="Ma J."/>
        </authorList>
    </citation>
    <scope>NUCLEOTIDE SEQUENCE [LARGE SCALE GENOMIC DNA]</scope>
    <source>
        <strain evidence="3">JCM 18054</strain>
    </source>
</reference>
<dbReference type="EMBL" id="BAABIB010000162">
    <property type="protein sequence ID" value="GAA4668922.1"/>
    <property type="molecule type" value="Genomic_DNA"/>
</dbReference>
<evidence type="ECO:0000313" key="2">
    <source>
        <dbReference type="EMBL" id="GAA4668922.1"/>
    </source>
</evidence>